<comment type="caution">
    <text evidence="4">The sequence shown here is derived from an EMBL/GenBank/DDBJ whole genome shotgun (WGS) entry which is preliminary data.</text>
</comment>
<evidence type="ECO:0000256" key="2">
    <source>
        <dbReference type="ARBA" id="ARBA00022803"/>
    </source>
</evidence>
<dbReference type="AlphaFoldDB" id="A0AAE3GU09"/>
<evidence type="ECO:0000256" key="1">
    <source>
        <dbReference type="ARBA" id="ARBA00022737"/>
    </source>
</evidence>
<keyword evidence="2 3" id="KW-0802">TPR repeat</keyword>
<dbReference type="InterPro" id="IPR011990">
    <property type="entry name" value="TPR-like_helical_dom_sf"/>
</dbReference>
<evidence type="ECO:0000256" key="3">
    <source>
        <dbReference type="PROSITE-ProRule" id="PRU00339"/>
    </source>
</evidence>
<name>A0AAE3GU09_9CYAN</name>
<dbReference type="PROSITE" id="PS50005">
    <property type="entry name" value="TPR"/>
    <property type="match status" value="3"/>
</dbReference>
<dbReference type="SUPFAM" id="SSF48452">
    <property type="entry name" value="TPR-like"/>
    <property type="match status" value="1"/>
</dbReference>
<dbReference type="InterPro" id="IPR019734">
    <property type="entry name" value="TPR_rpt"/>
</dbReference>
<sequence>MDNRAMKEIVEKISTIVTDEDRSLGTVAAQAVQTERINSYIGGADHKSSDSGDSPELDNEIWFNRGVELATLNRYQEAMDCFDYSLAIESRNYKTWIWRGGMLTHLDRYKEASASFEQAVKLEPNAKDAWLFLGVAFHHIGKYKQAYSCYDKALGRKPDPMREALMRFESLIKRVIAGIFKIKVYS</sequence>
<feature type="repeat" description="TPR" evidence="3">
    <location>
        <begin position="93"/>
        <end position="126"/>
    </location>
</feature>
<dbReference type="Pfam" id="PF13432">
    <property type="entry name" value="TPR_16"/>
    <property type="match status" value="1"/>
</dbReference>
<dbReference type="EMBL" id="JAMZMM010000190">
    <property type="protein sequence ID" value="MCP2730329.1"/>
    <property type="molecule type" value="Genomic_DNA"/>
</dbReference>
<evidence type="ECO:0000313" key="5">
    <source>
        <dbReference type="Proteomes" id="UP001204953"/>
    </source>
</evidence>
<accession>A0AAE3GU09</accession>
<dbReference type="InterPro" id="IPR051685">
    <property type="entry name" value="Ycf3/AcsC/BcsC/TPR_MFPF"/>
</dbReference>
<reference evidence="4" key="1">
    <citation type="submission" date="2022-06" db="EMBL/GenBank/DDBJ databases">
        <title>New cyanobacteria of genus Symplocastrum in benthos of Lake Baikal.</title>
        <authorList>
            <person name="Sorokovikova E."/>
            <person name="Tikhonova I."/>
            <person name="Krasnopeev A."/>
            <person name="Evseev P."/>
            <person name="Gladkikh A."/>
            <person name="Belykh O."/>
        </authorList>
    </citation>
    <scope>NUCLEOTIDE SEQUENCE</scope>
    <source>
        <strain evidence="4">BBK-W-15</strain>
    </source>
</reference>
<dbReference type="PANTHER" id="PTHR44943:SF8">
    <property type="entry name" value="TPR REPEAT-CONTAINING PROTEIN MJ0263"/>
    <property type="match status" value="1"/>
</dbReference>
<protein>
    <submittedName>
        <fullName evidence="4">Tetratricopeptide repeat protein</fullName>
    </submittedName>
</protein>
<organism evidence="4 5">
    <name type="scientific">Limnofasciculus baicalensis BBK-W-15</name>
    <dbReference type="NCBI Taxonomy" id="2699891"/>
    <lineage>
        <taxon>Bacteria</taxon>
        <taxon>Bacillati</taxon>
        <taxon>Cyanobacteriota</taxon>
        <taxon>Cyanophyceae</taxon>
        <taxon>Coleofasciculales</taxon>
        <taxon>Coleofasciculaceae</taxon>
        <taxon>Limnofasciculus</taxon>
        <taxon>Limnofasciculus baicalensis</taxon>
    </lineage>
</organism>
<dbReference type="Gene3D" id="1.25.40.10">
    <property type="entry name" value="Tetratricopeptide repeat domain"/>
    <property type="match status" value="1"/>
</dbReference>
<dbReference type="SMART" id="SM00028">
    <property type="entry name" value="TPR"/>
    <property type="match status" value="3"/>
</dbReference>
<dbReference type="Proteomes" id="UP001204953">
    <property type="component" value="Unassembled WGS sequence"/>
</dbReference>
<dbReference type="Pfam" id="PF13181">
    <property type="entry name" value="TPR_8"/>
    <property type="match status" value="1"/>
</dbReference>
<feature type="repeat" description="TPR" evidence="3">
    <location>
        <begin position="59"/>
        <end position="92"/>
    </location>
</feature>
<gene>
    <name evidence="4" type="ORF">NJ959_18005</name>
</gene>
<dbReference type="PANTHER" id="PTHR44943">
    <property type="entry name" value="CELLULOSE SYNTHASE OPERON PROTEIN C"/>
    <property type="match status" value="1"/>
</dbReference>
<keyword evidence="1" id="KW-0677">Repeat</keyword>
<feature type="repeat" description="TPR" evidence="3">
    <location>
        <begin position="127"/>
        <end position="160"/>
    </location>
</feature>
<evidence type="ECO:0000313" key="4">
    <source>
        <dbReference type="EMBL" id="MCP2730329.1"/>
    </source>
</evidence>
<proteinExistence type="predicted"/>
<keyword evidence="5" id="KW-1185">Reference proteome</keyword>